<evidence type="ECO:0000256" key="2">
    <source>
        <dbReference type="ARBA" id="ARBA00022475"/>
    </source>
</evidence>
<comment type="similarity">
    <text evidence="6">Belongs to the TVP38/TMEM64 family.</text>
</comment>
<evidence type="ECO:0000313" key="8">
    <source>
        <dbReference type="EMBL" id="SMP39663.1"/>
    </source>
</evidence>
<comment type="subcellular location">
    <subcellularLocation>
        <location evidence="1 6">Cell membrane</location>
        <topology evidence="1 6">Multi-pass membrane protein</topology>
    </subcellularLocation>
</comment>
<feature type="transmembrane region" description="Helical" evidence="6">
    <location>
        <begin position="79"/>
        <end position="102"/>
    </location>
</feature>
<name>A0ABY1PS00_9BACT</name>
<dbReference type="EMBL" id="FXUG01000001">
    <property type="protein sequence ID" value="SMP39663.1"/>
    <property type="molecule type" value="Genomic_DNA"/>
</dbReference>
<comment type="caution">
    <text evidence="8">The sequence shown here is derived from an EMBL/GenBank/DDBJ whole genome shotgun (WGS) entry which is preliminary data.</text>
</comment>
<evidence type="ECO:0000256" key="4">
    <source>
        <dbReference type="ARBA" id="ARBA00022989"/>
    </source>
</evidence>
<gene>
    <name evidence="8" type="ORF">SAMN06265222_101340</name>
</gene>
<feature type="region of interest" description="Disordered" evidence="7">
    <location>
        <begin position="126"/>
        <end position="170"/>
    </location>
</feature>
<evidence type="ECO:0000256" key="1">
    <source>
        <dbReference type="ARBA" id="ARBA00004651"/>
    </source>
</evidence>
<dbReference type="PANTHER" id="PTHR12677">
    <property type="entry name" value="GOLGI APPARATUS MEMBRANE PROTEIN TVP38-RELATED"/>
    <property type="match status" value="1"/>
</dbReference>
<feature type="transmembrane region" description="Helical" evidence="6">
    <location>
        <begin position="218"/>
        <end position="239"/>
    </location>
</feature>
<feature type="transmembrane region" description="Helical" evidence="6">
    <location>
        <begin position="49"/>
        <end position="67"/>
    </location>
</feature>
<evidence type="ECO:0000256" key="3">
    <source>
        <dbReference type="ARBA" id="ARBA00022692"/>
    </source>
</evidence>
<feature type="compositionally biased region" description="Basic and acidic residues" evidence="7">
    <location>
        <begin position="136"/>
        <end position="157"/>
    </location>
</feature>
<evidence type="ECO:0000313" key="9">
    <source>
        <dbReference type="Proteomes" id="UP001158067"/>
    </source>
</evidence>
<reference evidence="8 9" key="1">
    <citation type="submission" date="2017-05" db="EMBL/GenBank/DDBJ databases">
        <authorList>
            <person name="Varghese N."/>
            <person name="Submissions S."/>
        </authorList>
    </citation>
    <scope>NUCLEOTIDE SEQUENCE [LARGE SCALE GENOMIC DNA]</scope>
    <source>
        <strain evidence="8 9">DSM 25457</strain>
    </source>
</reference>
<dbReference type="InterPro" id="IPR015414">
    <property type="entry name" value="TMEM64"/>
</dbReference>
<keyword evidence="4 6" id="KW-1133">Transmembrane helix</keyword>
<accession>A0ABY1PS00</accession>
<protein>
    <recommendedName>
        <fullName evidence="6">TVP38/TMEM64 family membrane protein</fullName>
    </recommendedName>
</protein>
<proteinExistence type="inferred from homology"/>
<evidence type="ECO:0000256" key="6">
    <source>
        <dbReference type="RuleBase" id="RU366058"/>
    </source>
</evidence>
<feature type="transmembrane region" description="Helical" evidence="6">
    <location>
        <begin position="251"/>
        <end position="268"/>
    </location>
</feature>
<keyword evidence="5 6" id="KW-0472">Membrane</keyword>
<keyword evidence="9" id="KW-1185">Reference proteome</keyword>
<evidence type="ECO:0000256" key="5">
    <source>
        <dbReference type="ARBA" id="ARBA00023136"/>
    </source>
</evidence>
<dbReference type="PANTHER" id="PTHR12677:SF59">
    <property type="entry name" value="GOLGI APPARATUS MEMBRANE PROTEIN TVP38-RELATED"/>
    <property type="match status" value="1"/>
</dbReference>
<sequence>MTKIHAVSPRIGSSRRWVPATILALGLLGLASGQSLDTAGRWLELSRVAGPLAFIALGTLLMCFFVPKTLISLAAGSMFGVMEGSWVLSATAVAAAMINYHIGRWSLRYGHHTRYGHHGSFKQSNHNDRQYGLGDGPHHQDEAQTSHDETWHNHHIGEQPTDSDDSPHDIDTARGKLLHRIATTAHQAGLGFHLLVRLTPIPTTVISYAMGAASARQIPYVTAALLASIPQWLWVYCAASASEGSPSTAKWFSIGCSAFAAIALSFWIPRQLLRVKEI</sequence>
<organism evidence="8 9">
    <name type="scientific">Neorhodopirellula lusitana</name>
    <dbReference type="NCBI Taxonomy" id="445327"/>
    <lineage>
        <taxon>Bacteria</taxon>
        <taxon>Pseudomonadati</taxon>
        <taxon>Planctomycetota</taxon>
        <taxon>Planctomycetia</taxon>
        <taxon>Pirellulales</taxon>
        <taxon>Pirellulaceae</taxon>
        <taxon>Neorhodopirellula</taxon>
    </lineage>
</organism>
<comment type="caution">
    <text evidence="6">Lacks conserved residue(s) required for the propagation of feature annotation.</text>
</comment>
<dbReference type="Proteomes" id="UP001158067">
    <property type="component" value="Unassembled WGS sequence"/>
</dbReference>
<keyword evidence="3 6" id="KW-0812">Transmembrane</keyword>
<evidence type="ECO:0000256" key="7">
    <source>
        <dbReference type="SAM" id="MobiDB-lite"/>
    </source>
</evidence>
<dbReference type="RefSeq" id="WP_283430583.1">
    <property type="nucleotide sequence ID" value="NZ_FXUG01000001.1"/>
</dbReference>
<keyword evidence="2 6" id="KW-1003">Cell membrane</keyword>